<dbReference type="Gene3D" id="2.115.10.20">
    <property type="entry name" value="Glycosyl hydrolase domain, family 43"/>
    <property type="match status" value="1"/>
</dbReference>
<name>A0A7V5IZY0_UNCKA</name>
<proteinExistence type="predicted"/>
<feature type="non-terminal residue" evidence="2">
    <location>
        <position position="467"/>
    </location>
</feature>
<organism evidence="2">
    <name type="scientific">candidate division WWE3 bacterium</name>
    <dbReference type="NCBI Taxonomy" id="2053526"/>
    <lineage>
        <taxon>Bacteria</taxon>
        <taxon>Katanobacteria</taxon>
    </lineage>
</organism>
<dbReference type="EMBL" id="DRNS01000029">
    <property type="protein sequence ID" value="HHH14147.1"/>
    <property type="molecule type" value="Genomic_DNA"/>
</dbReference>
<accession>A0A7V5IZY0</accession>
<evidence type="ECO:0000256" key="1">
    <source>
        <dbReference type="SAM" id="SignalP"/>
    </source>
</evidence>
<keyword evidence="1" id="KW-0732">Signal</keyword>
<dbReference type="Proteomes" id="UP000886106">
    <property type="component" value="Unassembled WGS sequence"/>
</dbReference>
<comment type="caution">
    <text evidence="2">The sequence shown here is derived from an EMBL/GenBank/DDBJ whole genome shotgun (WGS) entry which is preliminary data.</text>
</comment>
<dbReference type="AlphaFoldDB" id="A0A7V5IZY0"/>
<reference evidence="2" key="1">
    <citation type="journal article" date="2020" name="mSystems">
        <title>Genome- and Community-Level Interaction Insights into Carbon Utilization and Element Cycling Functions of Hydrothermarchaeota in Hydrothermal Sediment.</title>
        <authorList>
            <person name="Zhou Z."/>
            <person name="Liu Y."/>
            <person name="Xu W."/>
            <person name="Pan J."/>
            <person name="Luo Z.H."/>
            <person name="Li M."/>
        </authorList>
    </citation>
    <scope>NUCLEOTIDE SEQUENCE [LARGE SCALE GENOMIC DNA]</scope>
    <source>
        <strain evidence="2">HyVt-517</strain>
    </source>
</reference>
<gene>
    <name evidence="2" type="ORF">ENJ78_00380</name>
</gene>
<dbReference type="SUPFAM" id="SSF75005">
    <property type="entry name" value="Arabinanase/levansucrase/invertase"/>
    <property type="match status" value="1"/>
</dbReference>
<feature type="chain" id="PRO_5031529845" evidence="1">
    <location>
        <begin position="29"/>
        <end position="467"/>
    </location>
</feature>
<feature type="signal peptide" evidence="1">
    <location>
        <begin position="1"/>
        <end position="28"/>
    </location>
</feature>
<dbReference type="InterPro" id="IPR023296">
    <property type="entry name" value="Glyco_hydro_beta-prop_sf"/>
</dbReference>
<sequence>MFFKLPAKTFLLYFALLGFFLFSSSVFAKGATLEDYWNGNANFKYINKFSFPTSGGNAWKSLNFGMDIKVVGNTWYLFTREYGFASKPSYCSRDFARLVVRTSTDRGRTWSKKQVVLEPKEGTPYECAAVDSYAFYDKDLSKWHLLYQCLDRNGSFNLCYAYKNGASPVGKFTPANKDNNKTPVIKNGEVWSKFLNRNNLSLNVGDEGTPEILYKKNGFFYVTLHGFDGKNGYRGLFKTSDFLTWEPAIPKFLYSKEDCKFSVNWKDGGCIGGGQATTLKEGSNYYMLIESSDKNLLCTPGQNWVYGLLRKKDLLNSSLNWEYLSDGGVVLSAYNQDANASCGVQYARLFKDKDNVTYLLVARTFKGNRTSTDTDYKTGIYLYELIKNYPEAVYDLQDNPNDLVLLSKSVSRDNLVVGLSKGLTWSTSTFDSKKNILRFKDTSAVPYIEFPNNPVFNLRNPASLDLR</sequence>
<protein>
    <submittedName>
        <fullName evidence="2">Exo-alpha-sialidase</fullName>
    </submittedName>
</protein>
<dbReference type="CDD" id="cd15482">
    <property type="entry name" value="Sialidase_non-viral"/>
    <property type="match status" value="1"/>
</dbReference>
<evidence type="ECO:0000313" key="2">
    <source>
        <dbReference type="EMBL" id="HHH14147.1"/>
    </source>
</evidence>